<dbReference type="EMBL" id="CP000252">
    <property type="protein sequence ID" value="ABC78669.1"/>
    <property type="molecule type" value="Genomic_DNA"/>
</dbReference>
<dbReference type="InParanoid" id="Q2LX60"/>
<feature type="region of interest" description="Disordered" evidence="1">
    <location>
        <begin position="213"/>
        <end position="332"/>
    </location>
</feature>
<evidence type="ECO:0000256" key="1">
    <source>
        <dbReference type="SAM" id="MobiDB-lite"/>
    </source>
</evidence>
<feature type="signal peptide" evidence="2">
    <location>
        <begin position="1"/>
        <end position="28"/>
    </location>
</feature>
<dbReference type="KEGG" id="sat:SYN_01074"/>
<dbReference type="InterPro" id="IPR006860">
    <property type="entry name" value="FecR"/>
</dbReference>
<accession>Q2LX60</accession>
<dbReference type="Proteomes" id="UP000001933">
    <property type="component" value="Chromosome"/>
</dbReference>
<reference evidence="4 5" key="1">
    <citation type="journal article" date="2007" name="Proc. Natl. Acad. Sci. U.S.A.">
        <title>The genome of Syntrophus aciditrophicus: life at the thermodynamic limit of microbial growth.</title>
        <authorList>
            <person name="McInerney M.J."/>
            <person name="Rohlin L."/>
            <person name="Mouttaki H."/>
            <person name="Kim U."/>
            <person name="Krupp R.S."/>
            <person name="Rios-Hernandez L."/>
            <person name="Sieber J."/>
            <person name="Struchtemeyer C.G."/>
            <person name="Bhattacharyya A."/>
            <person name="Campbell J.W."/>
            <person name="Gunsalus R.P."/>
        </authorList>
    </citation>
    <scope>NUCLEOTIDE SEQUENCE [LARGE SCALE GENOMIC DNA]</scope>
    <source>
        <strain evidence="4 5">SB</strain>
    </source>
</reference>
<dbReference type="OrthoDB" id="5415289at2"/>
<evidence type="ECO:0000256" key="2">
    <source>
        <dbReference type="SAM" id="SignalP"/>
    </source>
</evidence>
<feature type="compositionally biased region" description="Polar residues" evidence="1">
    <location>
        <begin position="243"/>
        <end position="252"/>
    </location>
</feature>
<keyword evidence="5" id="KW-1185">Reference proteome</keyword>
<feature type="domain" description="FecR protein" evidence="3">
    <location>
        <begin position="63"/>
        <end position="161"/>
    </location>
</feature>
<feature type="compositionally biased region" description="Low complexity" evidence="1">
    <location>
        <begin position="218"/>
        <end position="242"/>
    </location>
</feature>
<gene>
    <name evidence="4" type="ORF">SYN_01074</name>
</gene>
<protein>
    <submittedName>
        <fullName evidence="4">Hypothetical exported protein</fullName>
    </submittedName>
</protein>
<dbReference type="RefSeq" id="WP_011418686.1">
    <property type="nucleotide sequence ID" value="NC_007759.1"/>
</dbReference>
<proteinExistence type="predicted"/>
<organism evidence="4 5">
    <name type="scientific">Syntrophus aciditrophicus (strain SB)</name>
    <dbReference type="NCBI Taxonomy" id="56780"/>
    <lineage>
        <taxon>Bacteria</taxon>
        <taxon>Pseudomonadati</taxon>
        <taxon>Thermodesulfobacteriota</taxon>
        <taxon>Syntrophia</taxon>
        <taxon>Syntrophales</taxon>
        <taxon>Syntrophaceae</taxon>
        <taxon>Syntrophus</taxon>
    </lineage>
</organism>
<evidence type="ECO:0000313" key="4">
    <source>
        <dbReference type="EMBL" id="ABC78669.1"/>
    </source>
</evidence>
<dbReference type="PANTHER" id="PTHR38731">
    <property type="entry name" value="LIPL45-RELATED LIPOPROTEIN-RELATED"/>
    <property type="match status" value="1"/>
</dbReference>
<name>Q2LX60_SYNAS</name>
<feature type="chain" id="PRO_5004212503" evidence="2">
    <location>
        <begin position="29"/>
        <end position="1591"/>
    </location>
</feature>
<evidence type="ECO:0000313" key="5">
    <source>
        <dbReference type="Proteomes" id="UP000001933"/>
    </source>
</evidence>
<dbReference type="HOGENOM" id="CLU_258830_0_0_7"/>
<evidence type="ECO:0000259" key="3">
    <source>
        <dbReference type="Pfam" id="PF04773"/>
    </source>
</evidence>
<dbReference type="PANTHER" id="PTHR38731:SF3">
    <property type="entry name" value="BLL6125 PROTEIN"/>
    <property type="match status" value="1"/>
</dbReference>
<feature type="compositionally biased region" description="Polar residues" evidence="1">
    <location>
        <begin position="260"/>
        <end position="279"/>
    </location>
</feature>
<keyword evidence="2" id="KW-0732">Signal</keyword>
<dbReference type="eggNOG" id="COG4254">
    <property type="taxonomic scope" value="Bacteria"/>
</dbReference>
<sequence length="1591" mass="168217">MKTGWLVPIRFVLLILALIAFIPDSSPAAQVGKFTGVEGNVDVTVPGKAAKRVSVGEPVQVGDIIRTKSKSKCEVTFLDGNIVRFAENTRLRITEYLVEQNQRKEILNLYRGKVRNMVLNARHSTGFSRNLKYEIHTPTAVCGVRGTDFVSYHQNGITGATFREGAGYGYSHNQPQHIQSIAANQTMLAAGPDQPPVVRPATAMEMGQHLKDTEPAKGTEQTTSSGSATQSESESSSGTAAQPQSNVSTITDSPDGATQEAASATAPGSLSATSGTESDGSPAIGGFGGTVPDSSFNPEADTLDGAFASVPVAPPSSSLTSAPEASSSLTTDPVTDISNLVEKHAEKPVDTTAPVISVMPESAAPVDADGTHIQINLSGSDATSIRYAYRIHETGITPAGDYAVVNPSFGFDLNGYETGFFTLDIKGTDEAGNTSTVYKSFDLSRYAVSGNVGLTGFGESSFGEMTNGEVAGISGQNWGGWILNYQGAGIPIGASFRIDAGNFSEVDHTCWLSSAAGSVAGADLIGTSLFHYLSADRMGIGTGSFTGAFHTPNGVWQGSSQGIGQYTEVPVAFTSLLGGPILSLTAGAVHEIEYEKRLDSSEDFLSYRYGYFSGDNVAGGRGGQFEELENSGADDAEYEYLPNGQYVKWSRGDGLERIVEGGTTGESLNLEADPPEGNLSYFLSSFTDGACKITEKSWSSSGIVRTGAMKGIMGGAENLWTASAADIVLMGEYQSAVPIIEQDLPTGFSLSFDSWREDQPGGTTPDGGAYSGFISGRIGGAQNGLEGFLYGLYIDPDNAAGILRGSFTGSHYPEISMWEADGAIHPIWKTNGTKEHISAEDLLEAANVNLFQNYIFLDNAAGGFVGSSSSSGFLSGWYGYGGTMSIRGEDWGIYSLSFALDNKYENPHDPGAWRAGLFGSGEFGRFYQNGSASWIADAGLWLADIPSTASTWRSGRVSAYMDGEYGKFMTYTRMGILKNGQLLGSYIPDSEGSTNGIWSADSMGIWEKTADIHYSSGIDGRSYIVRHIRGGRYEYGDGSVYNYSYSDDHPVNGAQRFGHSCFEDAANNTIVQKNYTDGRVDVWTKEGISDYVYSDGGFYTEGGLAALETAPAESWVHAGSASEFIFDYDHVEGIMGGLKSDLWTTSTETGITFLGEFDTENRETAPSIFSGNIVSFDPRITLNSYENTTSPLGGAYFGTLGGCVHNRGSADSPWESSLKGSIAALYADPSHNAGILKGSLTGSACLQLNAWEAEGTWLPVPLASEISNMDATQFRDDQYGIIRTFDSYRSYCDEDMPSATTAAGGQVHLGVLRIRTSYIDHPALYVDDPNNPGGRPAWGIVQTSQGGSYDMTTTPLGNFELNFSYLPDNNMTGQMYFLSYTQNDGLFSPDKGGNFEGANAGARIDLQQGGADILALDIHGAFDPVATSTWQAVSTGAWMETGKLVDMASTVTGIAALEALNIPCIQVGSVNLEGKGNNLDVKMNNVNFYARSTGDAPQLWATKNVSGAYTAAPALNESITLNSTGGGSITASFTPVRWDSNKWGATVNGGGSLNGGYTGNVQFQGGAAGSYNGTGSGSFSGTGAGTVKAAP</sequence>
<dbReference type="STRING" id="56780.SYN_01074"/>
<dbReference type="Pfam" id="PF04773">
    <property type="entry name" value="FecR"/>
    <property type="match status" value="1"/>
</dbReference>
<feature type="compositionally biased region" description="Low complexity" evidence="1">
    <location>
        <begin position="308"/>
        <end position="330"/>
    </location>
</feature>